<reference evidence="2" key="2">
    <citation type="submission" date="2013-03" db="EMBL/GenBank/DDBJ databases">
        <title>Split photosystem protein, linear topology, and growth of structural complexity in the recombination-driven plastid genome of Chromera velia.</title>
        <authorList>
            <person name="Janouskovec J."/>
            <person name="Sobotka R."/>
            <person name="Lai D.-H."/>
            <person name="Flegontov P."/>
            <person name="Konik P."/>
            <person name="Komenda J."/>
            <person name="Ali S."/>
            <person name="Prasil O."/>
            <person name="Pain A."/>
            <person name="Obornik M."/>
            <person name="Lukes J."/>
            <person name="Keeling P.J."/>
        </authorList>
    </citation>
    <scope>NUCLEOTIDE SEQUENCE</scope>
    <source>
        <strain evidence="2">CCMP2878</strain>
    </source>
</reference>
<feature type="transmembrane region" description="Helical" evidence="1">
    <location>
        <begin position="54"/>
        <end position="73"/>
    </location>
</feature>
<keyword evidence="1" id="KW-0472">Membrane</keyword>
<keyword evidence="2" id="KW-0934">Plastid</keyword>
<evidence type="ECO:0000256" key="1">
    <source>
        <dbReference type="SAM" id="Phobius"/>
    </source>
</evidence>
<reference evidence="2" key="1">
    <citation type="journal article" date="2010" name="Proc. Natl. Acad. Sci. U.S.A.">
        <title>A common red algal origin of the apicomplexan, dinoflagellate, and heterokont plastids.</title>
        <authorList>
            <person name="Janouskovec J."/>
            <person name="Horak A."/>
            <person name="Obornik M."/>
            <person name="Lukes J."/>
            <person name="Keeling P.J."/>
        </authorList>
    </citation>
    <scope>NUCLEOTIDE SEQUENCE</scope>
    <source>
        <strain evidence="2">CCMP2878</strain>
    </source>
</reference>
<dbReference type="AlphaFoldDB" id="D9IXF8"/>
<dbReference type="GeneID" id="9480978"/>
<geneLocation type="chloroplast" evidence="2"/>
<sequence length="147" mass="17420">MRFKTGNSRQSYPPPTKSSPERILERQAISWTQLPAGHSWAWFSNNLIKNLNQCLFCISILILLFHLTLRPFLQFTEILCKLSVLQRDLRVWRWWSWGSETSLHPAEAHLNKSRLFHPTGLELEQAKKVKKVYKFRSLLRLHLLLKI</sequence>
<keyword evidence="2" id="KW-0150">Chloroplast</keyword>
<keyword evidence="1" id="KW-1133">Transmembrane helix</keyword>
<keyword evidence="1" id="KW-0812">Transmembrane</keyword>
<organism evidence="2">
    <name type="scientific">Chromera velia</name>
    <dbReference type="NCBI Taxonomy" id="505693"/>
    <lineage>
        <taxon>Eukaryota</taxon>
        <taxon>Sar</taxon>
        <taxon>Alveolata</taxon>
        <taxon>Colpodellida</taxon>
        <taxon>Chromeraceae</taxon>
        <taxon>Chromera</taxon>
    </lineage>
</organism>
<dbReference type="EMBL" id="HM222967">
    <property type="protein sequence ID" value="ADJ66566.1"/>
    <property type="molecule type" value="Genomic_DNA"/>
</dbReference>
<protein>
    <submittedName>
        <fullName evidence="2">Uncharacterized protein</fullName>
    </submittedName>
</protein>
<evidence type="ECO:0000313" key="2">
    <source>
        <dbReference type="EMBL" id="ADJ66566.1"/>
    </source>
</evidence>
<dbReference type="RefSeq" id="YP_003795324.1">
    <property type="nucleotide sequence ID" value="NC_014340.2"/>
</dbReference>
<proteinExistence type="predicted"/>
<name>D9IXF8_9ALVE</name>
<gene>
    <name evidence="2" type="primary">orf147</name>
</gene>
<accession>D9IXF8</accession>